<dbReference type="InterPro" id="IPR058210">
    <property type="entry name" value="SACS/Nov_dom"/>
</dbReference>
<proteinExistence type="predicted"/>
<evidence type="ECO:0000313" key="2">
    <source>
        <dbReference type="EMBL" id="EEC42555.1"/>
    </source>
</evidence>
<feature type="non-terminal residue" evidence="2">
    <location>
        <position position="1348"/>
    </location>
</feature>
<dbReference type="SUPFAM" id="SSF55874">
    <property type="entry name" value="ATPase domain of HSP90 chaperone/DNA topoisomerase II/histidine kinase"/>
    <property type="match status" value="1"/>
</dbReference>
<evidence type="ECO:0000313" key="3">
    <source>
        <dbReference type="Proteomes" id="UP000000759"/>
    </source>
</evidence>
<dbReference type="GeneID" id="7204900"/>
<dbReference type="HOGENOM" id="CLU_001744_0_0_1"/>
<dbReference type="Pfam" id="PF25794">
    <property type="entry name" value="SACS"/>
    <property type="match status" value="1"/>
</dbReference>
<dbReference type="EMBL" id="DS999287">
    <property type="protein sequence ID" value="EEC42555.1"/>
    <property type="molecule type" value="Genomic_DNA"/>
</dbReference>
<dbReference type="PaxDb" id="2850-Phatrdraft1500"/>
<dbReference type="PANTHER" id="PTHR47839:SF1">
    <property type="entry name" value="DOMAIN PROTEIN, PUTATIVE (AFU_ORTHOLOGUE AFUA_6G04830)-RELATED"/>
    <property type="match status" value="1"/>
</dbReference>
<dbReference type="OrthoDB" id="1262810at2759"/>
<dbReference type="PANTHER" id="PTHR47839">
    <property type="entry name" value="DOMAIN PROTEIN, PUTATIVE (AFU_ORTHOLOGUE AFUA_6G04830)-RELATED"/>
    <property type="match status" value="1"/>
</dbReference>
<reference evidence="2 3" key="1">
    <citation type="journal article" date="2008" name="Nature">
        <title>The Phaeodactylum genome reveals the evolutionary history of diatom genomes.</title>
        <authorList>
            <person name="Bowler C."/>
            <person name="Allen A.E."/>
            <person name="Badger J.H."/>
            <person name="Grimwood J."/>
            <person name="Jabbari K."/>
            <person name="Kuo A."/>
            <person name="Maheswari U."/>
            <person name="Martens C."/>
            <person name="Maumus F."/>
            <person name="Otillar R.P."/>
            <person name="Rayko E."/>
            <person name="Salamov A."/>
            <person name="Vandepoele K."/>
            <person name="Beszteri B."/>
            <person name="Gruber A."/>
            <person name="Heijde M."/>
            <person name="Katinka M."/>
            <person name="Mock T."/>
            <person name="Valentin K."/>
            <person name="Verret F."/>
            <person name="Berges J.A."/>
            <person name="Brownlee C."/>
            <person name="Cadoret J.P."/>
            <person name="Chiovitti A."/>
            <person name="Choi C.J."/>
            <person name="Coesel S."/>
            <person name="De Martino A."/>
            <person name="Detter J.C."/>
            <person name="Durkin C."/>
            <person name="Falciatore A."/>
            <person name="Fournet J."/>
            <person name="Haruta M."/>
            <person name="Huysman M.J."/>
            <person name="Jenkins B.D."/>
            <person name="Jiroutova K."/>
            <person name="Jorgensen R.E."/>
            <person name="Joubert Y."/>
            <person name="Kaplan A."/>
            <person name="Kroger N."/>
            <person name="Kroth P.G."/>
            <person name="La Roche J."/>
            <person name="Lindquist E."/>
            <person name="Lommer M."/>
            <person name="Martin-Jezequel V."/>
            <person name="Lopez P.J."/>
            <person name="Lucas S."/>
            <person name="Mangogna M."/>
            <person name="McGinnis K."/>
            <person name="Medlin L.K."/>
            <person name="Montsant A."/>
            <person name="Oudot-Le Secq M.P."/>
            <person name="Napoli C."/>
            <person name="Obornik M."/>
            <person name="Parker M.S."/>
            <person name="Petit J.L."/>
            <person name="Porcel B.M."/>
            <person name="Poulsen N."/>
            <person name="Robison M."/>
            <person name="Rychlewski L."/>
            <person name="Rynearson T.A."/>
            <person name="Schmutz J."/>
            <person name="Shapiro H."/>
            <person name="Siaut M."/>
            <person name="Stanley M."/>
            <person name="Sussman M.R."/>
            <person name="Taylor A.R."/>
            <person name="Vardi A."/>
            <person name="von Dassow P."/>
            <person name="Vyverman W."/>
            <person name="Willis A."/>
            <person name="Wyrwicz L.S."/>
            <person name="Rokhsar D.S."/>
            <person name="Weissenbach J."/>
            <person name="Armbrust E.V."/>
            <person name="Green B.R."/>
            <person name="Van de Peer Y."/>
            <person name="Grigoriev I.V."/>
        </authorList>
    </citation>
    <scope>NUCLEOTIDE SEQUENCE [LARGE SCALE GENOMIC DNA]</scope>
    <source>
        <strain evidence="2 3">CCAP 1055/1</strain>
    </source>
</reference>
<dbReference type="OMA" id="VYWWVIL"/>
<dbReference type="InterPro" id="IPR022155">
    <property type="entry name" value="DUF3684"/>
</dbReference>
<dbReference type="KEGG" id="pti:PHATRDRAFT_bd1500"/>
<dbReference type="InterPro" id="IPR036890">
    <property type="entry name" value="HATPase_C_sf"/>
</dbReference>
<dbReference type="eggNOG" id="ENOG502QPMA">
    <property type="taxonomic scope" value="Eukaryota"/>
</dbReference>
<protein>
    <recommendedName>
        <fullName evidence="1">Sacsin/Nov domain-containing protein</fullName>
    </recommendedName>
</protein>
<reference evidence="3" key="2">
    <citation type="submission" date="2008-08" db="EMBL/GenBank/DDBJ databases">
        <authorList>
            <consortium name="Diatom Consortium"/>
            <person name="Grigoriev I."/>
            <person name="Grimwood J."/>
            <person name="Kuo A."/>
            <person name="Otillar R.P."/>
            <person name="Salamov A."/>
            <person name="Detter J.C."/>
            <person name="Lindquist E."/>
            <person name="Shapiro H."/>
            <person name="Lucas S."/>
            <person name="Glavina del Rio T."/>
            <person name="Pitluck S."/>
            <person name="Rokhsar D."/>
            <person name="Bowler C."/>
        </authorList>
    </citation>
    <scope>GENOME REANNOTATION</scope>
    <source>
        <strain evidence="3">CCAP 1055/1</strain>
    </source>
</reference>
<dbReference type="RefSeq" id="XP_002176458.1">
    <property type="nucleotide sequence ID" value="XM_002176422.1"/>
</dbReference>
<evidence type="ECO:0000259" key="1">
    <source>
        <dbReference type="Pfam" id="PF25794"/>
    </source>
</evidence>
<dbReference type="Proteomes" id="UP000000759">
    <property type="component" value="Unassembled WGS sequence"/>
</dbReference>
<feature type="domain" description="Sacsin/Nov" evidence="1">
    <location>
        <begin position="28"/>
        <end position="130"/>
    </location>
</feature>
<dbReference type="Pfam" id="PF12449">
    <property type="entry name" value="DUF3684"/>
    <property type="match status" value="2"/>
</dbReference>
<gene>
    <name evidence="2" type="ORF">PHATRDRAFT_bd1500</name>
</gene>
<dbReference type="Gene3D" id="3.30.565.10">
    <property type="entry name" value="Histidine kinase-like ATPase, C-terminal domain"/>
    <property type="match status" value="1"/>
</dbReference>
<accession>B7S4H2</accession>
<keyword evidence="3" id="KW-1185">Reference proteome</keyword>
<name>B7S4H2_PHATC</name>
<organism evidence="2 3">
    <name type="scientific">Phaeodactylum tricornutum (strain CCAP 1055/1)</name>
    <dbReference type="NCBI Taxonomy" id="556484"/>
    <lineage>
        <taxon>Eukaryota</taxon>
        <taxon>Sar</taxon>
        <taxon>Stramenopiles</taxon>
        <taxon>Ochrophyta</taxon>
        <taxon>Bacillariophyta</taxon>
        <taxon>Bacillariophyceae</taxon>
        <taxon>Bacillariophycidae</taxon>
        <taxon>Naviculales</taxon>
        <taxon>Phaeodactylaceae</taxon>
        <taxon>Phaeodactylum</taxon>
    </lineage>
</organism>
<dbReference type="InParanoid" id="B7S4H2"/>
<sequence>MADLYKDIRATVDETGRDDRVEVNQRALIDKILARYASAGAVYRELLQNSNDADATTAEIYFSTSKDGNIVEQVVYRNNGMPFRTQDWSRLRKIAEGNPDVSKVGAFGVGAYTMFSICEEPLVISGTEALAFVWKGDALWTKSAPSKAKATPWTSFVLPSRDPYPLPDLAEFGEFLCASLTFTKSLKELRVFVNNEERLLVVKNLVQEPRLVSTPKRSLSSWWTSSSDSVVTSSPRGIFFLGQRDQSIYESVYRVTVQLDGDVSMTDARIVSATANTKLPADMARRMERVTKKKPPKQVLVEFFLNADEIQSRPLNPAERVTRSFAPQPGAGRIFIGFRTSQTTGLAAHLAAPFVPTVEREAMDLQDPTLRIFNTELLEFAGIVMRLSLDHSFALLDSDWQRTASDRDALENKLEAEAATAAAHGVSRIPVEKQHDKACDDNSDPTSEMNKARGIMGFARFMAKNAKKSIASAVKTVEKMMGDGSELLNPPDHRPLCKEERQAILLMQSFCPQQSTPDYMVGTTIAQGFSRCMPNLTPPVLTRTGVVRGDVARLPHQGIEGFVRDNVIRRDVFDNARDYHNVIAECQTLQVDDLLLNLEGSILDEEKAVKLVTWWTKYSRVDPNATATKSLALKDAIRFNENLLTDTKDKTSAGRSIVLMRNLLFFVGADSFLSGRKLPLPETVIPSSLQDRLGLAVVTDVSLRGWFGPLPIEIWADYICNTTCMTDGNRSQEKERVEILSILHQNWMQRYPNERSVFGKFCKGLLYNKRSIPIDNDQHSEFAAEKPSELYLYSAELKAFEGIGSFHKVGHSLKLAGISEEFLLTLGVRKSLSIDILFTNLDKLAWRNDPKPLIEYLRTATLTKEDFSKLVTTKYLPAENNLNTYAPSELYLPSDDIRKLSFVKIFQWPSEVEIAEGSRNGQFLVKLGMKSRPPLSTILDYVVSEVKEGSERIKYLEYLCDRLGPNGAYYKEYCRIPPARKRQLRILPCTVGSVLYSDAATTEIHSPLSCFSDEACNVMGFPIIDPKLGSSRDRYGQAFQCTPEPETELLLTQLMMLVVQARDQASKVGIDGKTELATKTEDAFKSIFRYLSHRSSDFNSTQMIALRTEPFIPCQVKGSISWFKVDQVFFRREEGTPDALTEELFQVVDFSPFLATAGVKQEASTRDLFQIMLLSPRSVFDTLGSEKKYRSLLRRIAADPPFSRVTPQIRKSPFLLAYLLETSEGKNCSDSSEVAKCELAAAESIYIVDNSFFGRMFPVKRAPHESDLEDFYVGLGSKYISKSVSRRFEVVGKDSQDTPLTSALRERILERSPLLVSPSITSRPLVENAAAIVSSENLDFIQAPKLVG</sequence>